<dbReference type="CDD" id="cd06241">
    <property type="entry name" value="M14-like"/>
    <property type="match status" value="1"/>
</dbReference>
<dbReference type="SUPFAM" id="SSF53187">
    <property type="entry name" value="Zn-dependent exopeptidases"/>
    <property type="match status" value="1"/>
</dbReference>
<dbReference type="RefSeq" id="WP_264137865.1">
    <property type="nucleotide sequence ID" value="NZ_JAOYOD010000001.1"/>
</dbReference>
<comment type="caution">
    <text evidence="3">Lacks conserved residue(s) required for the propagation of feature annotation.</text>
</comment>
<protein>
    <submittedName>
        <fullName evidence="6">M14 family metallopeptidase</fullName>
    </submittedName>
</protein>
<evidence type="ECO:0000256" key="3">
    <source>
        <dbReference type="PROSITE-ProRule" id="PRU01379"/>
    </source>
</evidence>
<dbReference type="Proteomes" id="UP001300692">
    <property type="component" value="Unassembled WGS sequence"/>
</dbReference>
<evidence type="ECO:0000259" key="5">
    <source>
        <dbReference type="PROSITE" id="PS52035"/>
    </source>
</evidence>
<keyword evidence="4" id="KW-0732">Signal</keyword>
<dbReference type="SMART" id="SM00631">
    <property type="entry name" value="Zn_pept"/>
    <property type="match status" value="1"/>
</dbReference>
<accession>A0ABT3CU05</accession>
<gene>
    <name evidence="6" type="ORF">N7U62_10210</name>
</gene>
<dbReference type="EMBL" id="JAOYOD010000001">
    <property type="protein sequence ID" value="MCV9387038.1"/>
    <property type="molecule type" value="Genomic_DNA"/>
</dbReference>
<evidence type="ECO:0000313" key="6">
    <source>
        <dbReference type="EMBL" id="MCV9387038.1"/>
    </source>
</evidence>
<name>A0ABT3CU05_9BACT</name>
<evidence type="ECO:0000256" key="2">
    <source>
        <dbReference type="ARBA" id="ARBA00005988"/>
    </source>
</evidence>
<evidence type="ECO:0000256" key="4">
    <source>
        <dbReference type="SAM" id="SignalP"/>
    </source>
</evidence>
<dbReference type="PANTHER" id="PTHR11705">
    <property type="entry name" value="PROTEASE FAMILY M14 CARBOXYPEPTIDASE A,B"/>
    <property type="match status" value="1"/>
</dbReference>
<sequence length="595" mass="67907">MRIKSFSFLLTFLVSYALQAQDILPPVIDWSGKSEALMVDKNHPWVTPSELSDLSETPDYEETKAWLEKLCAASPWMKMISLGKSEQNRELLMVIASKEENTSAEALRSSKKAILLAQAGIHAGEIDGKDAGLMLLRDIAFGDKGKLLDKVNLLFIPMLNVDGHERISPYNRVNQRGPVNMGWRTNAQNLNLNRDYAKLETAGVQAVVSVINDYDPDLYLDLHVTDGADYQFDITYGWAEGYSPASSQWLSEVFQPAMDQALTDMGHIPGPLMFSFNNRDFSEGNTEFEFSPRFSETYGNSRNTPSILVENHSLKPYKQRVLGTYVFLEQSMRALAQSNKQLTKAMDQDRAARRDSIVLAYTLSESMADSMLLKGIKPEMKPSQIRAGEYISWTAEPYEEKIVIRRMNDPLKKVALPKAYWVPAEWKTIIAKLKAHGIEMEEITETKEIAVDQYYIESFEMAAMPYEGHVRCGSFELETLQQNIVYQPGSVRVPMDQYKAALIALLLEPDSPDSFLQWGFMHSIFSRTEYIEEYVIEPLAEKMLAEDAELKKKFEAKKAADPAFAQSQEQIYRWFYEQSPYFDQAWKKYPIAREM</sequence>
<dbReference type="Gene3D" id="3.40.630.10">
    <property type="entry name" value="Zn peptidases"/>
    <property type="match status" value="1"/>
</dbReference>
<comment type="caution">
    <text evidence="6">The sequence shown here is derived from an EMBL/GenBank/DDBJ whole genome shotgun (WGS) entry which is preliminary data.</text>
</comment>
<dbReference type="PROSITE" id="PS52035">
    <property type="entry name" value="PEPTIDASE_M14"/>
    <property type="match status" value="1"/>
</dbReference>
<comment type="cofactor">
    <cofactor evidence="1">
        <name>Zn(2+)</name>
        <dbReference type="ChEBI" id="CHEBI:29105"/>
    </cofactor>
</comment>
<evidence type="ECO:0000256" key="1">
    <source>
        <dbReference type="ARBA" id="ARBA00001947"/>
    </source>
</evidence>
<dbReference type="Pfam" id="PF00246">
    <property type="entry name" value="Peptidase_M14"/>
    <property type="match status" value="1"/>
</dbReference>
<keyword evidence="7" id="KW-1185">Reference proteome</keyword>
<feature type="domain" description="Peptidase M14" evidence="5">
    <location>
        <begin position="56"/>
        <end position="391"/>
    </location>
</feature>
<reference evidence="6 7" key="1">
    <citation type="submission" date="2022-10" db="EMBL/GenBank/DDBJ databases">
        <title>Comparative genomics and taxonomic characterization of three novel marine species of genus Reichenbachiella exhibiting antioxidant and polysaccharide degradation activities.</title>
        <authorList>
            <person name="Muhammad N."/>
            <person name="Lee Y.-J."/>
            <person name="Ko J."/>
            <person name="Kim S.-G."/>
        </authorList>
    </citation>
    <scope>NUCLEOTIDE SEQUENCE [LARGE SCALE GENOMIC DNA]</scope>
    <source>
        <strain evidence="6 7">ABR2-5</strain>
    </source>
</reference>
<dbReference type="PANTHER" id="PTHR11705:SF145">
    <property type="entry name" value="PEPTIDASE M14 CARBOXYPEPTIDASE A DOMAIN-CONTAINING PROTEIN"/>
    <property type="match status" value="1"/>
</dbReference>
<feature type="chain" id="PRO_5047175950" evidence="4">
    <location>
        <begin position="21"/>
        <end position="595"/>
    </location>
</feature>
<proteinExistence type="inferred from homology"/>
<organism evidence="6 7">
    <name type="scientific">Reichenbachiella ulvae</name>
    <dbReference type="NCBI Taxonomy" id="2980104"/>
    <lineage>
        <taxon>Bacteria</taxon>
        <taxon>Pseudomonadati</taxon>
        <taxon>Bacteroidota</taxon>
        <taxon>Cytophagia</taxon>
        <taxon>Cytophagales</taxon>
        <taxon>Reichenbachiellaceae</taxon>
        <taxon>Reichenbachiella</taxon>
    </lineage>
</organism>
<dbReference type="InterPro" id="IPR000834">
    <property type="entry name" value="Peptidase_M14"/>
</dbReference>
<feature type="signal peptide" evidence="4">
    <location>
        <begin position="1"/>
        <end position="20"/>
    </location>
</feature>
<comment type="similarity">
    <text evidence="2 3">Belongs to the peptidase M14 family.</text>
</comment>
<evidence type="ECO:0000313" key="7">
    <source>
        <dbReference type="Proteomes" id="UP001300692"/>
    </source>
</evidence>